<evidence type="ECO:0000256" key="6">
    <source>
        <dbReference type="ARBA" id="ARBA00023212"/>
    </source>
</evidence>
<evidence type="ECO:0000259" key="10">
    <source>
        <dbReference type="PROSITE" id="PS51998"/>
    </source>
</evidence>
<dbReference type="InterPro" id="IPR043587">
    <property type="entry name" value="Phosphatase_SSH-like"/>
</dbReference>
<comment type="subcellular location">
    <subcellularLocation>
        <location evidence="1">Cytoplasm</location>
        <location evidence="1">Cytoskeleton</location>
    </subcellularLocation>
</comment>
<dbReference type="PROSITE" id="PS51998">
    <property type="entry name" value="DEK_C"/>
    <property type="match status" value="1"/>
</dbReference>
<dbReference type="Gene3D" id="3.90.190.10">
    <property type="entry name" value="Protein tyrosine phosphatase superfamily"/>
    <property type="match status" value="1"/>
</dbReference>
<dbReference type="AlphaFoldDB" id="A0A914HG22"/>
<dbReference type="PROSITE" id="PS50056">
    <property type="entry name" value="TYR_PHOSPHATASE_2"/>
    <property type="match status" value="1"/>
</dbReference>
<evidence type="ECO:0000256" key="1">
    <source>
        <dbReference type="ARBA" id="ARBA00004245"/>
    </source>
</evidence>
<dbReference type="Gene3D" id="1.10.10.60">
    <property type="entry name" value="Homeodomain-like"/>
    <property type="match status" value="1"/>
</dbReference>
<protein>
    <recommendedName>
        <fullName evidence="3">protein-serine/threonine phosphatase</fullName>
        <ecNumber evidence="3">3.1.3.16</ecNumber>
    </recommendedName>
</protein>
<dbReference type="InterPro" id="IPR000340">
    <property type="entry name" value="Dual-sp_phosphatase_cat-dom"/>
</dbReference>
<feature type="domain" description="Tyrosine-protein phosphatase" evidence="8">
    <location>
        <begin position="112"/>
        <end position="253"/>
    </location>
</feature>
<keyword evidence="6" id="KW-0206">Cytoskeleton</keyword>
<dbReference type="InterPro" id="IPR020422">
    <property type="entry name" value="TYR_PHOSPHATASE_DUAL_dom"/>
</dbReference>
<dbReference type="Proteomes" id="UP000887572">
    <property type="component" value="Unplaced"/>
</dbReference>
<evidence type="ECO:0000313" key="12">
    <source>
        <dbReference type="WBParaSite" id="Gr19_v10_g17040.t1"/>
    </source>
</evidence>
<feature type="domain" description="DEK-C" evidence="10">
    <location>
        <begin position="53"/>
        <end position="108"/>
    </location>
</feature>
<sequence>MSKVHAIIKRIQSQGCGQWHFVEDDDDDELSDFELKARPVSLVDTLNKSTEELETEARIKAALKHIMQSVDLDEVTSQDIRRRLNEQIIVDLRRHKEFIDHQMLVILGQLDKPSKIFEYLYLGTEWNASNWEELKENGVQFILNVTKEVDNFFPDQFKYLKICVSDESTTELFMHWQRTYEFIREAKEKGAKVLVHCKKGISRSASTVVAYAMKEYTWGLDAALEHVKRKRDCITPNPGFMEQLQTFQGMLQASNNRHKFVDGAVWTEQDDAKRIAKIKADEKRLFEEQMGIKLAPSTGGGTSGEGIIADEEIDRPPTSPKLHHAQSFKQHYQQMSADQSIFNSTINRRPADLWCFHCASPWNAISEPMQRVIKNLLEIRRAEYPAAQMMRRDCVEPKDLDGLPRQICRGYSHCQTLILTDHGSGSAFTMRGCAERFGAVDVHVLARRGDNMCKRLHEKVDIQECICERRKYCHAGAERASTLQFTPMSGWQQNVPSAALDKTNLVPAPEALQRNSGRRRRPKNWETTAMVVVLLLHFTHYAAAIQIKNH</sequence>
<dbReference type="SUPFAM" id="SSF52799">
    <property type="entry name" value="(Phosphotyrosine protein) phosphatases II"/>
    <property type="match status" value="1"/>
</dbReference>
<dbReference type="InterPro" id="IPR000387">
    <property type="entry name" value="Tyr_Pase_dom"/>
</dbReference>
<dbReference type="SUPFAM" id="SSF109715">
    <property type="entry name" value="DEK C-terminal domain"/>
    <property type="match status" value="1"/>
</dbReference>
<evidence type="ECO:0000313" key="11">
    <source>
        <dbReference type="Proteomes" id="UP000887572"/>
    </source>
</evidence>
<evidence type="ECO:0000256" key="4">
    <source>
        <dbReference type="ARBA" id="ARBA00022801"/>
    </source>
</evidence>
<dbReference type="PROSITE" id="PS00383">
    <property type="entry name" value="TYR_PHOSPHATASE_1"/>
    <property type="match status" value="1"/>
</dbReference>
<dbReference type="GO" id="GO:0003779">
    <property type="term" value="F:actin binding"/>
    <property type="evidence" value="ECO:0007669"/>
    <property type="project" value="InterPro"/>
</dbReference>
<dbReference type="InterPro" id="IPR029021">
    <property type="entry name" value="Prot-tyrosine_phosphatase-like"/>
</dbReference>
<keyword evidence="11" id="KW-1185">Reference proteome</keyword>
<dbReference type="GO" id="GO:0030837">
    <property type="term" value="P:negative regulation of actin filament polymerization"/>
    <property type="evidence" value="ECO:0007669"/>
    <property type="project" value="InterPro"/>
</dbReference>
<dbReference type="PROSITE" id="PS50054">
    <property type="entry name" value="TYR_PHOSPHATASE_DUAL"/>
    <property type="match status" value="1"/>
</dbReference>
<evidence type="ECO:0000256" key="5">
    <source>
        <dbReference type="ARBA" id="ARBA00022912"/>
    </source>
</evidence>
<evidence type="ECO:0000259" key="8">
    <source>
        <dbReference type="PROSITE" id="PS50054"/>
    </source>
</evidence>
<evidence type="ECO:0000259" key="9">
    <source>
        <dbReference type="PROSITE" id="PS50056"/>
    </source>
</evidence>
<comment type="similarity">
    <text evidence="2">Belongs to the protein-tyrosine phosphatase family.</text>
</comment>
<organism evidence="11 12">
    <name type="scientific">Globodera rostochiensis</name>
    <name type="common">Golden nematode worm</name>
    <name type="synonym">Heterodera rostochiensis</name>
    <dbReference type="NCBI Taxonomy" id="31243"/>
    <lineage>
        <taxon>Eukaryota</taxon>
        <taxon>Metazoa</taxon>
        <taxon>Ecdysozoa</taxon>
        <taxon>Nematoda</taxon>
        <taxon>Chromadorea</taxon>
        <taxon>Rhabditida</taxon>
        <taxon>Tylenchina</taxon>
        <taxon>Tylenchomorpha</taxon>
        <taxon>Tylenchoidea</taxon>
        <taxon>Heteroderidae</taxon>
        <taxon>Heteroderinae</taxon>
        <taxon>Globodera</taxon>
    </lineage>
</organism>
<dbReference type="FunFam" id="3.90.190.10:FF:000004">
    <property type="entry name" value="Protein phosphatase Slingshot homolog 2"/>
    <property type="match status" value="1"/>
</dbReference>
<dbReference type="PANTHER" id="PTHR45864">
    <property type="entry name" value="SLINGSHOT PROTEIN PHOSPHATASE HOMOLOG"/>
    <property type="match status" value="1"/>
</dbReference>
<dbReference type="Pfam" id="PF08766">
    <property type="entry name" value="DEK_C"/>
    <property type="match status" value="1"/>
</dbReference>
<dbReference type="InterPro" id="IPR014876">
    <property type="entry name" value="DEK_C"/>
</dbReference>
<name>A0A914HG22_GLORO</name>
<proteinExistence type="inferred from homology"/>
<dbReference type="PANTHER" id="PTHR45864:SF2">
    <property type="entry name" value="PROTEIN PHOSPHATASE SLINGSHOT"/>
    <property type="match status" value="1"/>
</dbReference>
<keyword evidence="4" id="KW-0378">Hydrolase</keyword>
<reference evidence="12" key="1">
    <citation type="submission" date="2022-11" db="UniProtKB">
        <authorList>
            <consortium name="WormBaseParasite"/>
        </authorList>
    </citation>
    <scope>IDENTIFICATION</scope>
</reference>
<dbReference type="SMART" id="SM00195">
    <property type="entry name" value="DSPc"/>
    <property type="match status" value="1"/>
</dbReference>
<evidence type="ECO:0000256" key="2">
    <source>
        <dbReference type="ARBA" id="ARBA00009580"/>
    </source>
</evidence>
<dbReference type="InterPro" id="IPR016130">
    <property type="entry name" value="Tyr_Pase_AS"/>
</dbReference>
<feature type="domain" description="Tyrosine specific protein phosphatases" evidence="9">
    <location>
        <begin position="177"/>
        <end position="231"/>
    </location>
</feature>
<dbReference type="GO" id="GO:0005856">
    <property type="term" value="C:cytoskeleton"/>
    <property type="evidence" value="ECO:0007669"/>
    <property type="project" value="UniProtKB-SubCell"/>
</dbReference>
<comment type="catalytic activity">
    <reaction evidence="7">
        <text>O-phospho-L-threonyl-[protein] + H2O = L-threonyl-[protein] + phosphate</text>
        <dbReference type="Rhea" id="RHEA:47004"/>
        <dbReference type="Rhea" id="RHEA-COMP:11060"/>
        <dbReference type="Rhea" id="RHEA-COMP:11605"/>
        <dbReference type="ChEBI" id="CHEBI:15377"/>
        <dbReference type="ChEBI" id="CHEBI:30013"/>
        <dbReference type="ChEBI" id="CHEBI:43474"/>
        <dbReference type="ChEBI" id="CHEBI:61977"/>
        <dbReference type="EC" id="3.1.3.16"/>
    </reaction>
</comment>
<keyword evidence="6" id="KW-0963">Cytoplasm</keyword>
<dbReference type="GO" id="GO:0004722">
    <property type="term" value="F:protein serine/threonine phosphatase activity"/>
    <property type="evidence" value="ECO:0007669"/>
    <property type="project" value="UniProtKB-EC"/>
</dbReference>
<dbReference type="Pfam" id="PF00782">
    <property type="entry name" value="DSPc"/>
    <property type="match status" value="1"/>
</dbReference>
<evidence type="ECO:0000256" key="7">
    <source>
        <dbReference type="ARBA" id="ARBA00048336"/>
    </source>
</evidence>
<dbReference type="WBParaSite" id="Gr19_v10_g17040.t1">
    <property type="protein sequence ID" value="Gr19_v10_g17040.t1"/>
    <property type="gene ID" value="Gr19_v10_g17040"/>
</dbReference>
<evidence type="ECO:0000256" key="3">
    <source>
        <dbReference type="ARBA" id="ARBA00013081"/>
    </source>
</evidence>
<keyword evidence="5" id="KW-0904">Protein phosphatase</keyword>
<dbReference type="EC" id="3.1.3.16" evidence="3"/>
<accession>A0A914HG22</accession>